<organism evidence="3 4">
    <name type="scientific">Botrimarina colliarenosi</name>
    <dbReference type="NCBI Taxonomy" id="2528001"/>
    <lineage>
        <taxon>Bacteria</taxon>
        <taxon>Pseudomonadati</taxon>
        <taxon>Planctomycetota</taxon>
        <taxon>Planctomycetia</taxon>
        <taxon>Pirellulales</taxon>
        <taxon>Lacipirellulaceae</taxon>
        <taxon>Botrimarina</taxon>
    </lineage>
</organism>
<dbReference type="RefSeq" id="WP_146444946.1">
    <property type="nucleotide sequence ID" value="NZ_SJPR01000002.1"/>
</dbReference>
<sequence length="464" mass="50551" precursor="true">MTSLLRRLILATLLSLVAVGSAAADALWDSRPYEVMIELDASRTTLPARQRERLLGEVVERVHTRLPGFWRIRSREAADLAADGEPVDKQFAVMVTATGAGYEIKVTETDVLLSDVGSVKVARAASAADLPERLFDAIQAGFRPVATLVRDPASPRRVTLAYRAAAAAPGTTIATAKPGSVLLPYRRRLDREGQVSEVGPNPWTYLVADPEEADSAPSATVFSHTRRPFSGRSGGRVELFAIAAPVDPAQRTWLRLHAFDDESVGLPGYEVLLGRLGEETLQPIGYTDDDGRVRLPAESGVWMANVRCGTIAVASIPVAPGVTPLIDVPLVDERSRLRAELEVTSLREELVDTVARRKILAERIRRLADDQQFDAAKRLLDEFESLPGQSDFKRRLDSAQRSAKADHPLAKARLDRLFEKTFVVVNSALDARESRELAVSIDKARQDAAARDGEDSTPQAAQGG</sequence>
<name>A0A5C6ADC7_9BACT</name>
<dbReference type="Proteomes" id="UP000317421">
    <property type="component" value="Unassembled WGS sequence"/>
</dbReference>
<gene>
    <name evidence="3" type="ORF">Pla108_22170</name>
</gene>
<evidence type="ECO:0000256" key="2">
    <source>
        <dbReference type="SAM" id="SignalP"/>
    </source>
</evidence>
<dbReference type="EMBL" id="SJPR01000002">
    <property type="protein sequence ID" value="TWT98062.1"/>
    <property type="molecule type" value="Genomic_DNA"/>
</dbReference>
<evidence type="ECO:0000313" key="4">
    <source>
        <dbReference type="Proteomes" id="UP000317421"/>
    </source>
</evidence>
<keyword evidence="2" id="KW-0732">Signal</keyword>
<feature type="region of interest" description="Disordered" evidence="1">
    <location>
        <begin position="442"/>
        <end position="464"/>
    </location>
</feature>
<reference evidence="3 4" key="1">
    <citation type="submission" date="2019-02" db="EMBL/GenBank/DDBJ databases">
        <title>Deep-cultivation of Planctomycetes and their phenomic and genomic characterization uncovers novel biology.</title>
        <authorList>
            <person name="Wiegand S."/>
            <person name="Jogler M."/>
            <person name="Boedeker C."/>
            <person name="Pinto D."/>
            <person name="Vollmers J."/>
            <person name="Rivas-Marin E."/>
            <person name="Kohn T."/>
            <person name="Peeters S.H."/>
            <person name="Heuer A."/>
            <person name="Rast P."/>
            <person name="Oberbeckmann S."/>
            <person name="Bunk B."/>
            <person name="Jeske O."/>
            <person name="Meyerdierks A."/>
            <person name="Storesund J.E."/>
            <person name="Kallscheuer N."/>
            <person name="Luecker S."/>
            <person name="Lage O.M."/>
            <person name="Pohl T."/>
            <person name="Merkel B.J."/>
            <person name="Hornburger P."/>
            <person name="Mueller R.-W."/>
            <person name="Bruemmer F."/>
            <person name="Labrenz M."/>
            <person name="Spormann A.M."/>
            <person name="Op Den Camp H."/>
            <person name="Overmann J."/>
            <person name="Amann R."/>
            <person name="Jetten M.S.M."/>
            <person name="Mascher T."/>
            <person name="Medema M.H."/>
            <person name="Devos D.P."/>
            <person name="Kaster A.-K."/>
            <person name="Ovreas L."/>
            <person name="Rohde M."/>
            <person name="Galperin M.Y."/>
            <person name="Jogler C."/>
        </authorList>
    </citation>
    <scope>NUCLEOTIDE SEQUENCE [LARGE SCALE GENOMIC DNA]</scope>
    <source>
        <strain evidence="3 4">Pla108</strain>
    </source>
</reference>
<dbReference type="AlphaFoldDB" id="A0A5C6ADC7"/>
<keyword evidence="4" id="KW-1185">Reference proteome</keyword>
<proteinExistence type="predicted"/>
<accession>A0A5C6ADC7</accession>
<evidence type="ECO:0000313" key="3">
    <source>
        <dbReference type="EMBL" id="TWT98062.1"/>
    </source>
</evidence>
<comment type="caution">
    <text evidence="3">The sequence shown here is derived from an EMBL/GenBank/DDBJ whole genome shotgun (WGS) entry which is preliminary data.</text>
</comment>
<protein>
    <submittedName>
        <fullName evidence="3">Uncharacterized protein</fullName>
    </submittedName>
</protein>
<feature type="compositionally biased region" description="Basic and acidic residues" evidence="1">
    <location>
        <begin position="442"/>
        <end position="454"/>
    </location>
</feature>
<feature type="chain" id="PRO_5022823530" evidence="2">
    <location>
        <begin position="24"/>
        <end position="464"/>
    </location>
</feature>
<dbReference type="OrthoDB" id="240747at2"/>
<feature type="signal peptide" evidence="2">
    <location>
        <begin position="1"/>
        <end position="23"/>
    </location>
</feature>
<evidence type="ECO:0000256" key="1">
    <source>
        <dbReference type="SAM" id="MobiDB-lite"/>
    </source>
</evidence>